<sequence length="168" mass="18644">MKIRDIRSKDLSNTISVEGEVSTMNASWQIEIKEFDNIYEPGSLIVHLVGDLVDTVNVKDKIIATGVLKADFRSTSTTGDFVLEANSIEKIKENKLSADNKEVTVSSGDIEVIREIIAQLRSSSPSDKVLLEDVYRKASNLHIGRELADKCIAKLRQQGCAYLTDEET</sequence>
<dbReference type="OrthoDB" id="141450at2157"/>
<comment type="caution">
    <text evidence="1">The sequence shown here is derived from an EMBL/GenBank/DDBJ whole genome shotgun (WGS) entry which is preliminary data.</text>
</comment>
<dbReference type="RefSeq" id="WP_048195746.1">
    <property type="nucleotide sequence ID" value="NZ_CAAGSM010000001.1"/>
</dbReference>
<protein>
    <submittedName>
        <fullName evidence="1">Uncharacterized protein</fullName>
    </submittedName>
</protein>
<evidence type="ECO:0000313" key="1">
    <source>
        <dbReference type="EMBL" id="KGK98338.1"/>
    </source>
</evidence>
<dbReference type="Proteomes" id="UP000029859">
    <property type="component" value="Unassembled WGS sequence"/>
</dbReference>
<gene>
    <name evidence="1" type="ORF">LI82_11540</name>
</gene>
<organism evidence="1 2">
    <name type="scientific">Methanococcoides methylutens</name>
    <dbReference type="NCBI Taxonomy" id="2226"/>
    <lineage>
        <taxon>Archaea</taxon>
        <taxon>Methanobacteriati</taxon>
        <taxon>Methanobacteriota</taxon>
        <taxon>Stenosarchaea group</taxon>
        <taxon>Methanomicrobia</taxon>
        <taxon>Methanosarcinales</taxon>
        <taxon>Methanosarcinaceae</taxon>
        <taxon>Methanococcoides</taxon>
    </lineage>
</organism>
<dbReference type="InterPro" id="IPR012340">
    <property type="entry name" value="NA-bd_OB-fold"/>
</dbReference>
<keyword evidence="2" id="KW-1185">Reference proteome</keyword>
<name>A0A099T2E6_METMT</name>
<dbReference type="AlphaFoldDB" id="A0A099T2E6"/>
<dbReference type="Gene3D" id="2.40.50.140">
    <property type="entry name" value="Nucleic acid-binding proteins"/>
    <property type="match status" value="1"/>
</dbReference>
<dbReference type="Gene3D" id="1.10.10.10">
    <property type="entry name" value="Winged helix-like DNA-binding domain superfamily/Winged helix DNA-binding domain"/>
    <property type="match status" value="1"/>
</dbReference>
<reference evidence="1 2" key="1">
    <citation type="submission" date="2014-09" db="EMBL/GenBank/DDBJ databases">
        <title>Draft genome sequence of an obligately methylotrophic methanogen, Methanococcoides methylutens, isolated from marine sediment.</title>
        <authorList>
            <person name="Guan Y."/>
            <person name="Ngugi D.K."/>
            <person name="Blom J."/>
            <person name="Ali S."/>
            <person name="Ferry J.G."/>
            <person name="Stingl U."/>
        </authorList>
    </citation>
    <scope>NUCLEOTIDE SEQUENCE [LARGE SCALE GENOMIC DNA]</scope>
    <source>
        <strain evidence="1 2">DSM 2657</strain>
    </source>
</reference>
<dbReference type="EMBL" id="JRHO01000014">
    <property type="protein sequence ID" value="KGK98338.1"/>
    <property type="molecule type" value="Genomic_DNA"/>
</dbReference>
<proteinExistence type="predicted"/>
<dbReference type="InterPro" id="IPR036388">
    <property type="entry name" value="WH-like_DNA-bd_sf"/>
</dbReference>
<evidence type="ECO:0000313" key="2">
    <source>
        <dbReference type="Proteomes" id="UP000029859"/>
    </source>
</evidence>
<accession>A0A099T2E6</accession>